<evidence type="ECO:0000313" key="5">
    <source>
        <dbReference type="EMBL" id="ODM02518.1"/>
    </source>
</evidence>
<dbReference type="Proteomes" id="UP000095003">
    <property type="component" value="Unassembled WGS sequence"/>
</dbReference>
<evidence type="ECO:0000256" key="1">
    <source>
        <dbReference type="ARBA" id="ARBA00023015"/>
    </source>
</evidence>
<reference evidence="7 8" key="1">
    <citation type="submission" date="2016-07" db="EMBL/GenBank/DDBJ databases">
        <title>Characterization of isolates of Eisenbergiella tayi derived from blood cultures, using whole genome sequencing.</title>
        <authorList>
            <person name="Burdz T."/>
            <person name="Wiebe D."/>
            <person name="Huynh C."/>
            <person name="Bernard K."/>
        </authorList>
    </citation>
    <scope>NUCLEOTIDE SEQUENCE [LARGE SCALE GENOMIC DNA]</scope>
    <source>
        <strain evidence="5 7">NML 110608</strain>
        <strain evidence="6 8">NML 120489</strain>
    </source>
</reference>
<keyword evidence="1" id="KW-0805">Transcription regulation</keyword>
<dbReference type="InterPro" id="IPR037923">
    <property type="entry name" value="HTH-like"/>
</dbReference>
<dbReference type="PANTHER" id="PTHR43280:SF2">
    <property type="entry name" value="HTH-TYPE TRANSCRIPTIONAL REGULATOR EXSA"/>
    <property type="match status" value="1"/>
</dbReference>
<dbReference type="Pfam" id="PF12833">
    <property type="entry name" value="HTH_18"/>
    <property type="match status" value="1"/>
</dbReference>
<dbReference type="Gene3D" id="1.10.10.60">
    <property type="entry name" value="Homeodomain-like"/>
    <property type="match status" value="2"/>
</dbReference>
<dbReference type="Proteomes" id="UP000094067">
    <property type="component" value="Unassembled WGS sequence"/>
</dbReference>
<sequence length="277" mass="32067">MNANLHSPEHMLQIEYIKHPQDYDMGSFHYHNAYELLFLQEGEYTLITMDTAYTICKNQVSLIPPCCMHKSLGRAGNERTLMYFDDRFLNRYFTEKSRALLLSCFRSGQLPLSPEAFSEALALLFQIRDFVHKNDYDAAYPAFVRILSLLDDSCRENILKTSDAEKKRGTENPPLIAEVITYINQNYSTIRCLDDISSHFYITKYHLCRLFRNATSSTVMDHLNSIRLFQACRLLENTSKSITDISYACGFHSSAYFSDLFKKALGMSPRAYRKLKS</sequence>
<protein>
    <submittedName>
        <fullName evidence="6">Melibiose operon regulatory protein</fullName>
    </submittedName>
</protein>
<evidence type="ECO:0000313" key="8">
    <source>
        <dbReference type="Proteomes" id="UP000095003"/>
    </source>
</evidence>
<dbReference type="SUPFAM" id="SSF46689">
    <property type="entry name" value="Homeodomain-like"/>
    <property type="match status" value="1"/>
</dbReference>
<evidence type="ECO:0000256" key="3">
    <source>
        <dbReference type="ARBA" id="ARBA00023163"/>
    </source>
</evidence>
<dbReference type="InterPro" id="IPR009057">
    <property type="entry name" value="Homeodomain-like_sf"/>
</dbReference>
<name>A0A1E3AM47_9FIRM</name>
<keyword evidence="3" id="KW-0804">Transcription</keyword>
<dbReference type="PRINTS" id="PR00032">
    <property type="entry name" value="HTHARAC"/>
</dbReference>
<dbReference type="InterPro" id="IPR018060">
    <property type="entry name" value="HTH_AraC"/>
</dbReference>
<dbReference type="InterPro" id="IPR018062">
    <property type="entry name" value="HTH_AraC-typ_CS"/>
</dbReference>
<dbReference type="RefSeq" id="WP_069155026.1">
    <property type="nucleotide sequence ID" value="NZ_DBFYTC010000149.1"/>
</dbReference>
<dbReference type="GeneID" id="93303125"/>
<proteinExistence type="predicted"/>
<comment type="caution">
    <text evidence="6">The sequence shown here is derived from an EMBL/GenBank/DDBJ whole genome shotgun (WGS) entry which is preliminary data.</text>
</comment>
<organism evidence="6 8">
    <name type="scientific">Eisenbergiella tayi</name>
    <dbReference type="NCBI Taxonomy" id="1432052"/>
    <lineage>
        <taxon>Bacteria</taxon>
        <taxon>Bacillati</taxon>
        <taxon>Bacillota</taxon>
        <taxon>Clostridia</taxon>
        <taxon>Lachnospirales</taxon>
        <taxon>Lachnospiraceae</taxon>
        <taxon>Eisenbergiella</taxon>
    </lineage>
</organism>
<evidence type="ECO:0000313" key="6">
    <source>
        <dbReference type="EMBL" id="ODM09206.1"/>
    </source>
</evidence>
<feature type="domain" description="HTH araC/xylS-type" evidence="4">
    <location>
        <begin position="177"/>
        <end position="275"/>
    </location>
</feature>
<dbReference type="SUPFAM" id="SSF51215">
    <property type="entry name" value="Regulatory protein AraC"/>
    <property type="match status" value="1"/>
</dbReference>
<evidence type="ECO:0000313" key="7">
    <source>
        <dbReference type="Proteomes" id="UP000094067"/>
    </source>
</evidence>
<dbReference type="GO" id="GO:0043565">
    <property type="term" value="F:sequence-specific DNA binding"/>
    <property type="evidence" value="ECO:0007669"/>
    <property type="project" value="InterPro"/>
</dbReference>
<gene>
    <name evidence="6" type="primary">melR_13</name>
    <name evidence="5" type="synonym">melR_10</name>
    <name evidence="6" type="ORF">BEH84_04956</name>
    <name evidence="5" type="ORF">BEI61_05680</name>
</gene>
<dbReference type="PROSITE" id="PS01124">
    <property type="entry name" value="HTH_ARAC_FAMILY_2"/>
    <property type="match status" value="1"/>
</dbReference>
<dbReference type="SMART" id="SM00342">
    <property type="entry name" value="HTH_ARAC"/>
    <property type="match status" value="1"/>
</dbReference>
<dbReference type="PANTHER" id="PTHR43280">
    <property type="entry name" value="ARAC-FAMILY TRANSCRIPTIONAL REGULATOR"/>
    <property type="match status" value="1"/>
</dbReference>
<dbReference type="PATRIC" id="fig|1432052.3.peg.5486"/>
<dbReference type="EMBL" id="MCGI01000005">
    <property type="protein sequence ID" value="ODM09206.1"/>
    <property type="molecule type" value="Genomic_DNA"/>
</dbReference>
<dbReference type="InterPro" id="IPR020449">
    <property type="entry name" value="Tscrpt_reg_AraC-type_HTH"/>
</dbReference>
<dbReference type="EMBL" id="MCGH01000004">
    <property type="protein sequence ID" value="ODM02518.1"/>
    <property type="molecule type" value="Genomic_DNA"/>
</dbReference>
<dbReference type="GO" id="GO:0003700">
    <property type="term" value="F:DNA-binding transcription factor activity"/>
    <property type="evidence" value="ECO:0007669"/>
    <property type="project" value="InterPro"/>
</dbReference>
<evidence type="ECO:0000259" key="4">
    <source>
        <dbReference type="PROSITE" id="PS01124"/>
    </source>
</evidence>
<keyword evidence="2" id="KW-0238">DNA-binding</keyword>
<dbReference type="PROSITE" id="PS00041">
    <property type="entry name" value="HTH_ARAC_FAMILY_1"/>
    <property type="match status" value="1"/>
</dbReference>
<evidence type="ECO:0000256" key="2">
    <source>
        <dbReference type="ARBA" id="ARBA00023125"/>
    </source>
</evidence>
<dbReference type="AlphaFoldDB" id="A0A1E3AM47"/>
<accession>A0A1E3AM47</accession>